<evidence type="ECO:0000256" key="2">
    <source>
        <dbReference type="SAM" id="MobiDB-lite"/>
    </source>
</evidence>
<dbReference type="AlphaFoldDB" id="A0A6L2LNN5"/>
<proteinExistence type="predicted"/>
<feature type="domain" description="CCHC-type" evidence="3">
    <location>
        <begin position="136"/>
        <end position="150"/>
    </location>
</feature>
<dbReference type="GO" id="GO:0003676">
    <property type="term" value="F:nucleic acid binding"/>
    <property type="evidence" value="ECO:0007669"/>
    <property type="project" value="InterPro"/>
</dbReference>
<reference evidence="4" key="1">
    <citation type="journal article" date="2019" name="Sci. Rep.">
        <title>Draft genome of Tanacetum cinerariifolium, the natural source of mosquito coil.</title>
        <authorList>
            <person name="Yamashiro T."/>
            <person name="Shiraishi A."/>
            <person name="Satake H."/>
            <person name="Nakayama K."/>
        </authorList>
    </citation>
    <scope>NUCLEOTIDE SEQUENCE</scope>
</reference>
<accession>A0A6L2LNN5</accession>
<gene>
    <name evidence="4" type="ORF">Tci_035286</name>
</gene>
<dbReference type="InterPro" id="IPR001878">
    <property type="entry name" value="Znf_CCHC"/>
</dbReference>
<dbReference type="EMBL" id="BKCJ010004824">
    <property type="protein sequence ID" value="GEU63308.1"/>
    <property type="molecule type" value="Genomic_DNA"/>
</dbReference>
<dbReference type="Gene3D" id="4.10.60.10">
    <property type="entry name" value="Zinc finger, CCHC-type"/>
    <property type="match status" value="1"/>
</dbReference>
<dbReference type="Pfam" id="PF00098">
    <property type="entry name" value="zf-CCHC"/>
    <property type="match status" value="1"/>
</dbReference>
<dbReference type="SUPFAM" id="SSF57756">
    <property type="entry name" value="Retrovirus zinc finger-like domains"/>
    <property type="match status" value="1"/>
</dbReference>
<evidence type="ECO:0000256" key="1">
    <source>
        <dbReference type="PROSITE-ProRule" id="PRU00047"/>
    </source>
</evidence>
<dbReference type="GO" id="GO:0008270">
    <property type="term" value="F:zinc ion binding"/>
    <property type="evidence" value="ECO:0007669"/>
    <property type="project" value="UniProtKB-KW"/>
</dbReference>
<dbReference type="InterPro" id="IPR036875">
    <property type="entry name" value="Znf_CCHC_sf"/>
</dbReference>
<keyword evidence="1" id="KW-0479">Metal-binding</keyword>
<feature type="compositionally biased region" description="Polar residues" evidence="2">
    <location>
        <begin position="205"/>
        <end position="225"/>
    </location>
</feature>
<comment type="caution">
    <text evidence="4">The sequence shown here is derived from an EMBL/GenBank/DDBJ whole genome shotgun (WGS) entry which is preliminary data.</text>
</comment>
<dbReference type="PROSITE" id="PS50158">
    <property type="entry name" value="ZF_CCHC"/>
    <property type="match status" value="1"/>
</dbReference>
<sequence length="284" mass="31200">MQNPKDISDPTTALDMALKLMSKAFQLNNITLTNNNQRSSSKPGNMQIAQLGMNMDQDRQMLIVEDNLGNQFRPNVVQNVRNHVVQNVVQNPSIHIVENINGLSVVSEITNQYGNGNVVPAPAEGNGNGINGNLIRCYNCRGEGHYANNCTVKPRKRDAASLQQQLQIAQEEDAGSKALKSNLSSWLLQMLMKKLNGSPEDTKKGTSVNTQFSKQSILRKPPSSSEAKLYSVTPFPKSTVIPKLGKSNALSKPVTLNSTPSSRESTVVNNERVISLEIFRINPF</sequence>
<evidence type="ECO:0000259" key="3">
    <source>
        <dbReference type="PROSITE" id="PS50158"/>
    </source>
</evidence>
<protein>
    <recommendedName>
        <fullName evidence="3">CCHC-type domain-containing protein</fullName>
    </recommendedName>
</protein>
<keyword evidence="1" id="KW-0862">Zinc</keyword>
<name>A0A6L2LNN5_TANCI</name>
<organism evidence="4">
    <name type="scientific">Tanacetum cinerariifolium</name>
    <name type="common">Dalmatian daisy</name>
    <name type="synonym">Chrysanthemum cinerariifolium</name>
    <dbReference type="NCBI Taxonomy" id="118510"/>
    <lineage>
        <taxon>Eukaryota</taxon>
        <taxon>Viridiplantae</taxon>
        <taxon>Streptophyta</taxon>
        <taxon>Embryophyta</taxon>
        <taxon>Tracheophyta</taxon>
        <taxon>Spermatophyta</taxon>
        <taxon>Magnoliopsida</taxon>
        <taxon>eudicotyledons</taxon>
        <taxon>Gunneridae</taxon>
        <taxon>Pentapetalae</taxon>
        <taxon>asterids</taxon>
        <taxon>campanulids</taxon>
        <taxon>Asterales</taxon>
        <taxon>Asteraceae</taxon>
        <taxon>Asteroideae</taxon>
        <taxon>Anthemideae</taxon>
        <taxon>Anthemidinae</taxon>
        <taxon>Tanacetum</taxon>
    </lineage>
</organism>
<evidence type="ECO:0000313" key="4">
    <source>
        <dbReference type="EMBL" id="GEU63308.1"/>
    </source>
</evidence>
<feature type="region of interest" description="Disordered" evidence="2">
    <location>
        <begin position="197"/>
        <end position="225"/>
    </location>
</feature>
<keyword evidence="1" id="KW-0863">Zinc-finger</keyword>
<dbReference type="SMART" id="SM00343">
    <property type="entry name" value="ZnF_C2HC"/>
    <property type="match status" value="1"/>
</dbReference>